<protein>
    <recommendedName>
        <fullName evidence="4">Lipoprotein</fullName>
    </recommendedName>
</protein>
<keyword evidence="1" id="KW-0732">Signal</keyword>
<evidence type="ECO:0000256" key="1">
    <source>
        <dbReference type="SAM" id="SignalP"/>
    </source>
</evidence>
<dbReference type="Proteomes" id="UP000267438">
    <property type="component" value="Unassembled WGS sequence"/>
</dbReference>
<comment type="caution">
    <text evidence="2">The sequence shown here is derived from an EMBL/GenBank/DDBJ whole genome shotgun (WGS) entry which is preliminary data.</text>
</comment>
<proteinExistence type="predicted"/>
<dbReference type="AlphaFoldDB" id="A0A428EI55"/>
<gene>
    <name evidence="2" type="ORF">D8836_07695</name>
</gene>
<evidence type="ECO:0008006" key="4">
    <source>
        <dbReference type="Google" id="ProtNLM"/>
    </source>
</evidence>
<dbReference type="PROSITE" id="PS51257">
    <property type="entry name" value="PROKAR_LIPOPROTEIN"/>
    <property type="match status" value="1"/>
</dbReference>
<evidence type="ECO:0000313" key="3">
    <source>
        <dbReference type="Proteomes" id="UP000267438"/>
    </source>
</evidence>
<reference evidence="2 3" key="1">
    <citation type="submission" date="2018-11" db="EMBL/GenBank/DDBJ databases">
        <title>Species Designations Belie Phenotypic and Genotypic Heterogeneity in Oral Streptococci.</title>
        <authorList>
            <person name="Velsko I."/>
        </authorList>
    </citation>
    <scope>NUCLEOTIDE SEQUENCE [LARGE SCALE GENOMIC DNA]</scope>
    <source>
        <strain evidence="2 3">BCC06</strain>
    </source>
</reference>
<evidence type="ECO:0000313" key="2">
    <source>
        <dbReference type="EMBL" id="RSJ11777.1"/>
    </source>
</evidence>
<accession>A0A428EI55</accession>
<dbReference type="RefSeq" id="WP_125393667.1">
    <property type="nucleotide sequence ID" value="NZ_JALDVR010000001.1"/>
</dbReference>
<feature type="signal peptide" evidence="1">
    <location>
        <begin position="1"/>
        <end position="20"/>
    </location>
</feature>
<name>A0A428EI55_STRMT</name>
<feature type="chain" id="PRO_5039213095" description="Lipoprotein" evidence="1">
    <location>
        <begin position="21"/>
        <end position="206"/>
    </location>
</feature>
<organism evidence="2 3">
    <name type="scientific">Streptococcus mitis</name>
    <dbReference type="NCBI Taxonomy" id="28037"/>
    <lineage>
        <taxon>Bacteria</taxon>
        <taxon>Bacillati</taxon>
        <taxon>Bacillota</taxon>
        <taxon>Bacilli</taxon>
        <taxon>Lactobacillales</taxon>
        <taxon>Streptococcaceae</taxon>
        <taxon>Streptococcus</taxon>
        <taxon>Streptococcus mitis group</taxon>
    </lineage>
</organism>
<sequence>MKNRNGLLLLGALLASASLAACSSSMDTKGKGIVQLMNDNQERVFYSVIDSNDDALPGKDERINYVYITKGGKLNGYEIGGGTVGAAVELHMDEVVGKNINEVRKLAEERSKRSFEIDKVKAKAITDGSGNNTTKEEIKLYVNDENKPSYLTYVSLTSGQIRDKYYAGYIAYTSSVVSSGDLLITEVSKGNAIGFDKVDGEIVKEK</sequence>
<dbReference type="EMBL" id="RJOH01000013">
    <property type="protein sequence ID" value="RSJ11777.1"/>
    <property type="molecule type" value="Genomic_DNA"/>
</dbReference>